<evidence type="ECO:0000313" key="1">
    <source>
        <dbReference type="Proteomes" id="UP000046392"/>
    </source>
</evidence>
<accession>A0A0N5C9V5</accession>
<keyword evidence="1" id="KW-1185">Reference proteome</keyword>
<sequence>MGVYIYDQGDSSIINSDNIIVDSTKALTGKDAENSLPTKANTDGSITCRLYKLSNSGHVFFNINNSRFIAKTNHSINDDNKHAVSNFILAQTHLKK</sequence>
<proteinExistence type="predicted"/>
<dbReference type="AlphaFoldDB" id="A0A0N5C9V5"/>
<reference evidence="2" key="1">
    <citation type="submission" date="2017-02" db="UniProtKB">
        <authorList>
            <consortium name="WormBaseParasite"/>
        </authorList>
    </citation>
    <scope>IDENTIFICATION</scope>
</reference>
<dbReference type="Proteomes" id="UP000046392">
    <property type="component" value="Unplaced"/>
</dbReference>
<evidence type="ECO:0000313" key="2">
    <source>
        <dbReference type="WBParaSite" id="SPAL_0001468250.1"/>
    </source>
</evidence>
<name>A0A0N5C9V5_STREA</name>
<organism evidence="1 2">
    <name type="scientific">Strongyloides papillosus</name>
    <name type="common">Intestinal threadworm</name>
    <dbReference type="NCBI Taxonomy" id="174720"/>
    <lineage>
        <taxon>Eukaryota</taxon>
        <taxon>Metazoa</taxon>
        <taxon>Ecdysozoa</taxon>
        <taxon>Nematoda</taxon>
        <taxon>Chromadorea</taxon>
        <taxon>Rhabditida</taxon>
        <taxon>Tylenchina</taxon>
        <taxon>Panagrolaimomorpha</taxon>
        <taxon>Strongyloidoidea</taxon>
        <taxon>Strongyloididae</taxon>
        <taxon>Strongyloides</taxon>
    </lineage>
</organism>
<protein>
    <submittedName>
        <fullName evidence="2">DUF1521 domain-containing protein</fullName>
    </submittedName>
</protein>
<dbReference type="WBParaSite" id="SPAL_0001468250.1">
    <property type="protein sequence ID" value="SPAL_0001468250.1"/>
    <property type="gene ID" value="SPAL_0001468250"/>
</dbReference>